<name>A0A1M7S3S2_9ACTN</name>
<evidence type="ECO:0000313" key="1">
    <source>
        <dbReference type="EMBL" id="SHN53138.1"/>
    </source>
</evidence>
<reference evidence="1 2" key="1">
    <citation type="submission" date="2016-12" db="EMBL/GenBank/DDBJ databases">
        <authorList>
            <person name="Song W.-J."/>
            <person name="Kurnit D.M."/>
        </authorList>
    </citation>
    <scope>NUCLEOTIDE SEQUENCE [LARGE SCALE GENOMIC DNA]</scope>
    <source>
        <strain evidence="1 2">DSM 43162</strain>
    </source>
</reference>
<sequence length="198" mass="21561">MKVQAYPFAVARNRTLDWRPLIAPAPLITAGQDFALVLETAGQHPLDLVQRTWTDSSSRPWLLAYHSVPATRALISADGTDQLTDRFGRPIFLVEGVACPQVRSLPAGGAKQLVDQVHTRAADKFREFWECEDEEAPAQATQALEAEIKDAEPALGPLWRSAASAAGIAASATLRSIVALVEARLYSSGTKVVEERTW</sequence>
<dbReference type="Proteomes" id="UP000184428">
    <property type="component" value="Unassembled WGS sequence"/>
</dbReference>
<dbReference type="OrthoDB" id="5197333at2"/>
<gene>
    <name evidence="1" type="ORF">SAMN05660350_00464</name>
</gene>
<accession>A0A1M7S3S2</accession>
<protein>
    <submittedName>
        <fullName evidence="1">Uncharacterized protein</fullName>
    </submittedName>
</protein>
<evidence type="ECO:0000313" key="2">
    <source>
        <dbReference type="Proteomes" id="UP000184428"/>
    </source>
</evidence>
<proteinExistence type="predicted"/>
<dbReference type="RefSeq" id="WP_072912425.1">
    <property type="nucleotide sequence ID" value="NZ_FRDM01000001.1"/>
</dbReference>
<dbReference type="AlphaFoldDB" id="A0A1M7S3S2"/>
<organism evidence="1 2">
    <name type="scientific">Geodermatophilus obscurus</name>
    <dbReference type="NCBI Taxonomy" id="1861"/>
    <lineage>
        <taxon>Bacteria</taxon>
        <taxon>Bacillati</taxon>
        <taxon>Actinomycetota</taxon>
        <taxon>Actinomycetes</taxon>
        <taxon>Geodermatophilales</taxon>
        <taxon>Geodermatophilaceae</taxon>
        <taxon>Geodermatophilus</taxon>
    </lineage>
</organism>
<dbReference type="EMBL" id="FRDM01000001">
    <property type="protein sequence ID" value="SHN53138.1"/>
    <property type="molecule type" value="Genomic_DNA"/>
</dbReference>